<dbReference type="EMBL" id="MT142313">
    <property type="protein sequence ID" value="QJA77985.1"/>
    <property type="molecule type" value="Genomic_DNA"/>
</dbReference>
<proteinExistence type="predicted"/>
<name>A0A6M3K872_9ZZZZ</name>
<dbReference type="CDD" id="cd03786">
    <property type="entry name" value="GTB_UDP-GlcNAc_2-Epimerase"/>
    <property type="match status" value="1"/>
</dbReference>
<dbReference type="NCBIfam" id="TIGR00236">
    <property type="entry name" value="wecB"/>
    <property type="match status" value="1"/>
</dbReference>
<evidence type="ECO:0000313" key="2">
    <source>
        <dbReference type="EMBL" id="QJA62305.1"/>
    </source>
</evidence>
<dbReference type="AlphaFoldDB" id="A0A6M3K872"/>
<dbReference type="PANTHER" id="PTHR43174:SF1">
    <property type="entry name" value="UDP-N-ACETYLGLUCOSAMINE 2-EPIMERASE"/>
    <property type="match status" value="1"/>
</dbReference>
<sequence>MICLCVGTRPNFIKAAPLIRELVKQGIPYKLVHTGQHYDRNMSEYFFNDLELPKPDYTLQCDNPNQSTVGRIADIMTKLRGYIVQIKPSIVIVLGDVDSSLACALAANKAGFRVAHVEAGERCDDKTMPEEINRILIDELSDILFFASEQAYDRFLRNDNGHFVGNIMIDQLQYDLKIINGEAWRPASGIYSILTLHRQNNVDNFEKFVKIYQTMLKVSEKIPINFPVHPRTMPQVKKVANIYGVGNILIVPPMSRLDFLALVANAKFVMTDSGGLQVETSYLNVPCLTLREQTEWIDTLRWGSNVLTGIFEDDILKCVNQIIKGDWKQSKIKDEPAYSGHAAERIVEILKREIIKS</sequence>
<gene>
    <name evidence="3" type="ORF">MM415A01172_0020</name>
    <name evidence="2" type="ORF">MM415B00797_0020</name>
</gene>
<dbReference type="InterPro" id="IPR003331">
    <property type="entry name" value="UDP_GlcNAc_Epimerase_2_dom"/>
</dbReference>
<evidence type="ECO:0000259" key="1">
    <source>
        <dbReference type="Pfam" id="PF02350"/>
    </source>
</evidence>
<reference evidence="3" key="1">
    <citation type="submission" date="2020-03" db="EMBL/GenBank/DDBJ databases">
        <title>The deep terrestrial virosphere.</title>
        <authorList>
            <person name="Holmfeldt K."/>
            <person name="Nilsson E."/>
            <person name="Simone D."/>
            <person name="Lopez-Fernandez M."/>
            <person name="Wu X."/>
            <person name="de Brujin I."/>
            <person name="Lundin D."/>
            <person name="Andersson A."/>
            <person name="Bertilsson S."/>
            <person name="Dopson M."/>
        </authorList>
    </citation>
    <scope>NUCLEOTIDE SEQUENCE</scope>
    <source>
        <strain evidence="3">MM415A01172</strain>
        <strain evidence="2">MM415B00797</strain>
    </source>
</reference>
<organism evidence="3">
    <name type="scientific">viral metagenome</name>
    <dbReference type="NCBI Taxonomy" id="1070528"/>
    <lineage>
        <taxon>unclassified sequences</taxon>
        <taxon>metagenomes</taxon>
        <taxon>organismal metagenomes</taxon>
    </lineage>
</organism>
<dbReference type="EMBL" id="MT141467">
    <property type="protein sequence ID" value="QJA62305.1"/>
    <property type="molecule type" value="Genomic_DNA"/>
</dbReference>
<protein>
    <submittedName>
        <fullName evidence="3">Putative UDP-N-acetylglucosamine 2-epimerase</fullName>
    </submittedName>
</protein>
<dbReference type="InterPro" id="IPR029767">
    <property type="entry name" value="WecB-like"/>
</dbReference>
<feature type="domain" description="UDP-N-acetylglucosamine 2-epimerase" evidence="1">
    <location>
        <begin position="26"/>
        <end position="351"/>
    </location>
</feature>
<dbReference type="Pfam" id="PF02350">
    <property type="entry name" value="Epimerase_2"/>
    <property type="match status" value="1"/>
</dbReference>
<dbReference type="Gene3D" id="3.40.50.2000">
    <property type="entry name" value="Glycogen Phosphorylase B"/>
    <property type="match status" value="2"/>
</dbReference>
<dbReference type="SUPFAM" id="SSF53756">
    <property type="entry name" value="UDP-Glycosyltransferase/glycogen phosphorylase"/>
    <property type="match status" value="1"/>
</dbReference>
<evidence type="ECO:0000313" key="3">
    <source>
        <dbReference type="EMBL" id="QJA77985.1"/>
    </source>
</evidence>
<accession>A0A6M3K872</accession>
<dbReference type="PANTHER" id="PTHR43174">
    <property type="entry name" value="UDP-N-ACETYLGLUCOSAMINE 2-EPIMERASE"/>
    <property type="match status" value="1"/>
</dbReference>